<name>A0A7H1N4X2_9PROT</name>
<gene>
    <name evidence="3" type="ORF">HQ394_17335</name>
</gene>
<proteinExistence type="predicted"/>
<feature type="chain" id="PRO_5028847956" description="Acid-shock protein" evidence="2">
    <location>
        <begin position="28"/>
        <end position="97"/>
    </location>
</feature>
<dbReference type="EMBL" id="CP053923">
    <property type="protein sequence ID" value="QNT70758.1"/>
    <property type="molecule type" value="Genomic_DNA"/>
</dbReference>
<reference evidence="3 4" key="1">
    <citation type="submission" date="2020-05" db="EMBL/GenBank/DDBJ databases">
        <title>Complete closed genome sequence of Defluviicoccus vanus.</title>
        <authorList>
            <person name="Bessarab I."/>
            <person name="Arumugam K."/>
            <person name="Maszenan A.M."/>
            <person name="Seviour R.J."/>
            <person name="Williams R.B."/>
        </authorList>
    </citation>
    <scope>NUCLEOTIDE SEQUENCE [LARGE SCALE GENOMIC DNA]</scope>
    <source>
        <strain evidence="3 4">Ben 114</strain>
    </source>
</reference>
<feature type="compositionally biased region" description="Basic residues" evidence="1">
    <location>
        <begin position="58"/>
        <end position="67"/>
    </location>
</feature>
<evidence type="ECO:0000256" key="2">
    <source>
        <dbReference type="SAM" id="SignalP"/>
    </source>
</evidence>
<dbReference type="KEGG" id="dvn:HQ394_17335"/>
<feature type="region of interest" description="Disordered" evidence="1">
    <location>
        <begin position="33"/>
        <end position="97"/>
    </location>
</feature>
<dbReference type="AlphaFoldDB" id="A0A7H1N4X2"/>
<evidence type="ECO:0008006" key="5">
    <source>
        <dbReference type="Google" id="ProtNLM"/>
    </source>
</evidence>
<evidence type="ECO:0000313" key="3">
    <source>
        <dbReference type="EMBL" id="QNT70758.1"/>
    </source>
</evidence>
<sequence length="97" mass="9724">MLRSRLIPLSLATVLAFGVGSLGTAFAAQSDLATGTMTAQASSGSSASAEQVAPKAPAKSHAKKSSKKSSTSAHKSSKHSKSAHAAKQPAESTGQKM</sequence>
<dbReference type="RefSeq" id="WP_190261227.1">
    <property type="nucleotide sequence ID" value="NZ_CP053923.1"/>
</dbReference>
<organism evidence="3 4">
    <name type="scientific">Defluviicoccus vanus</name>
    <dbReference type="NCBI Taxonomy" id="111831"/>
    <lineage>
        <taxon>Bacteria</taxon>
        <taxon>Pseudomonadati</taxon>
        <taxon>Pseudomonadota</taxon>
        <taxon>Alphaproteobacteria</taxon>
        <taxon>Rhodospirillales</taxon>
        <taxon>Rhodospirillaceae</taxon>
        <taxon>Defluviicoccus</taxon>
    </lineage>
</organism>
<dbReference type="Proteomes" id="UP000516369">
    <property type="component" value="Chromosome"/>
</dbReference>
<keyword evidence="2" id="KW-0732">Signal</keyword>
<feature type="compositionally biased region" description="Basic residues" evidence="1">
    <location>
        <begin position="75"/>
        <end position="84"/>
    </location>
</feature>
<evidence type="ECO:0000313" key="4">
    <source>
        <dbReference type="Proteomes" id="UP000516369"/>
    </source>
</evidence>
<keyword evidence="4" id="KW-1185">Reference proteome</keyword>
<feature type="signal peptide" evidence="2">
    <location>
        <begin position="1"/>
        <end position="27"/>
    </location>
</feature>
<evidence type="ECO:0000256" key="1">
    <source>
        <dbReference type="SAM" id="MobiDB-lite"/>
    </source>
</evidence>
<accession>A0A7H1N4X2</accession>
<feature type="compositionally biased region" description="Low complexity" evidence="1">
    <location>
        <begin position="33"/>
        <end position="57"/>
    </location>
</feature>
<protein>
    <recommendedName>
        <fullName evidence="5">Acid-shock protein</fullName>
    </recommendedName>
</protein>